<accession>A0A146K1X7</accession>
<feature type="region of interest" description="Disordered" evidence="2">
    <location>
        <begin position="34"/>
        <end position="74"/>
    </location>
</feature>
<feature type="coiled-coil region" evidence="1">
    <location>
        <begin position="445"/>
        <end position="476"/>
    </location>
</feature>
<feature type="coiled-coil region" evidence="1">
    <location>
        <begin position="162"/>
        <end position="371"/>
    </location>
</feature>
<organism evidence="3">
    <name type="scientific">Trepomonas sp. PC1</name>
    <dbReference type="NCBI Taxonomy" id="1076344"/>
    <lineage>
        <taxon>Eukaryota</taxon>
        <taxon>Metamonada</taxon>
        <taxon>Diplomonadida</taxon>
        <taxon>Hexamitidae</taxon>
        <taxon>Hexamitinae</taxon>
        <taxon>Trepomonas</taxon>
    </lineage>
</organism>
<evidence type="ECO:0000256" key="2">
    <source>
        <dbReference type="SAM" id="MobiDB-lite"/>
    </source>
</evidence>
<protein>
    <submittedName>
        <fullName evidence="3">Uncharacterized protein</fullName>
    </submittedName>
</protein>
<gene>
    <name evidence="3" type="ORF">TPC1_30661</name>
</gene>
<reference evidence="3" key="1">
    <citation type="submission" date="2015-07" db="EMBL/GenBank/DDBJ databases">
        <title>Adaptation to a free-living lifestyle via gene acquisitions in the diplomonad Trepomonas sp. PC1.</title>
        <authorList>
            <person name="Xu F."/>
            <person name="Jerlstrom-Hultqvist J."/>
            <person name="Kolisko M."/>
            <person name="Simpson A.G.B."/>
            <person name="Roger A.J."/>
            <person name="Svard S.G."/>
            <person name="Andersson J.O."/>
        </authorList>
    </citation>
    <scope>NUCLEOTIDE SEQUENCE</scope>
    <source>
        <strain evidence="3">PC1</strain>
    </source>
</reference>
<evidence type="ECO:0000256" key="1">
    <source>
        <dbReference type="SAM" id="Coils"/>
    </source>
</evidence>
<evidence type="ECO:0000313" key="3">
    <source>
        <dbReference type="EMBL" id="JAP89844.1"/>
    </source>
</evidence>
<name>A0A146K1X7_9EUKA</name>
<sequence length="518" mass="61807">EMSPKNTPTILPQLTSSSVKMRYQVLNPLNLQLQQSQTPTFQSKATPKPLRSRSVLNRPAKLQKPTPKPIKPNLQKATCHQRSPFVAPSLDEDDELSGLQQFQAENRASQIRTRLEMLFLQNDHTKGRISSVKQKLGKLTRFQTLEHKFLIHKTLSCVSNLLKTFLKQKKQLKNAKEFLQGELTQIQRLNTKQKRYFDLKISFLEKEQKIYLLRKVQFENERKKLEKEQKRKETDLQRKIEAEKLQKQMEIEEKEKQKQMEKQKQIEEKQKEIEKLMEMEEKEKERKQEIERKIEEEKRLEVEKQRQELELQKTQNLKVEEAKQRTLQTEKQKQIDLQKLQEKLQKQRRQKAELEKQLQIEAEQRSAQLKKELLARKTHSIQLEPEQNILLESYSEPQSVVPVPKKLPKLVLQPVIKKLNLKQQQNPLQQTKELFQLNQTKSALIKQLRSDIEFLQLLKENEVKKENQRLKNLQKAILINQDYIAKVEKCESQKEIKQAKNKFEFQLEQIHIDIRVRK</sequence>
<dbReference type="AlphaFoldDB" id="A0A146K1X7"/>
<proteinExistence type="predicted"/>
<feature type="non-terminal residue" evidence="3">
    <location>
        <position position="1"/>
    </location>
</feature>
<keyword evidence="1" id="KW-0175">Coiled coil</keyword>
<dbReference type="EMBL" id="GDID01006762">
    <property type="protein sequence ID" value="JAP89844.1"/>
    <property type="molecule type" value="Transcribed_RNA"/>
</dbReference>